<evidence type="ECO:0000313" key="2">
    <source>
        <dbReference type="Proteomes" id="UP001143304"/>
    </source>
</evidence>
<accession>A0ABT3T4I8</accession>
<proteinExistence type="predicted"/>
<dbReference type="RefSeq" id="WP_279248814.1">
    <property type="nucleotide sequence ID" value="NZ_SHNO01000001.1"/>
</dbReference>
<evidence type="ECO:0000313" key="1">
    <source>
        <dbReference type="EMBL" id="MCX2977085.1"/>
    </source>
</evidence>
<dbReference type="EMBL" id="SHNO01000001">
    <property type="protein sequence ID" value="MCX2977085.1"/>
    <property type="molecule type" value="Genomic_DNA"/>
</dbReference>
<sequence>MDLYCQTIDATQELLRPDFEAVLNENLPCKEKLIQLLQVALGDVDTESSASSFLAGVPLEMMRHAELRTVIDYKTNRMALTLLALFREGLDSGEIIATATPEDLMILFMGGLLGMRTLQQGGQIGSMENAFHLFIAMLDHGIFPSN</sequence>
<organism evidence="1 2">
    <name type="scientific">Candidatus Marimicrobium litorale</name>
    <dbReference type="NCBI Taxonomy" id="2518991"/>
    <lineage>
        <taxon>Bacteria</taxon>
        <taxon>Pseudomonadati</taxon>
        <taxon>Pseudomonadota</taxon>
        <taxon>Gammaproteobacteria</taxon>
        <taxon>Cellvibrionales</taxon>
        <taxon>Halieaceae</taxon>
        <taxon>Marimicrobium</taxon>
    </lineage>
</organism>
<gene>
    <name evidence="1" type="ORF">EYC82_06925</name>
</gene>
<reference evidence="1" key="1">
    <citation type="submission" date="2019-02" db="EMBL/GenBank/DDBJ databases">
        <authorList>
            <person name="Li S.-H."/>
        </authorList>
    </citation>
    <scope>NUCLEOTIDE SEQUENCE</scope>
    <source>
        <strain evidence="1">IMCC11814</strain>
    </source>
</reference>
<dbReference type="Gene3D" id="1.10.357.10">
    <property type="entry name" value="Tetracycline Repressor, domain 2"/>
    <property type="match status" value="1"/>
</dbReference>
<dbReference type="InterPro" id="IPR036271">
    <property type="entry name" value="Tet_transcr_reg_TetR-rel_C_sf"/>
</dbReference>
<protein>
    <submittedName>
        <fullName evidence="1">Uncharacterized protein</fullName>
    </submittedName>
</protein>
<dbReference type="SUPFAM" id="SSF48498">
    <property type="entry name" value="Tetracyclin repressor-like, C-terminal domain"/>
    <property type="match status" value="1"/>
</dbReference>
<keyword evidence="2" id="KW-1185">Reference proteome</keyword>
<dbReference type="Proteomes" id="UP001143304">
    <property type="component" value="Unassembled WGS sequence"/>
</dbReference>
<name>A0ABT3T4I8_9GAMM</name>
<comment type="caution">
    <text evidence="1">The sequence shown here is derived from an EMBL/GenBank/DDBJ whole genome shotgun (WGS) entry which is preliminary data.</text>
</comment>